<reference evidence="3" key="1">
    <citation type="submission" date="2022-04" db="EMBL/GenBank/DDBJ databases">
        <authorList>
            <person name="Xu L."/>
            <person name="Lv Z."/>
        </authorList>
    </citation>
    <scope>NUCLEOTIDE SEQUENCE</scope>
    <source>
        <strain evidence="3">LV_2022a</strain>
    </source>
</reference>
<organism evidence="3 4">
    <name type="scientific">Schistosoma mekongi</name>
    <name type="common">Parasitic worm</name>
    <dbReference type="NCBI Taxonomy" id="38744"/>
    <lineage>
        <taxon>Eukaryota</taxon>
        <taxon>Metazoa</taxon>
        <taxon>Spiralia</taxon>
        <taxon>Lophotrochozoa</taxon>
        <taxon>Platyhelminthes</taxon>
        <taxon>Trematoda</taxon>
        <taxon>Digenea</taxon>
        <taxon>Strigeidida</taxon>
        <taxon>Schistosomatoidea</taxon>
        <taxon>Schistosomatidae</taxon>
        <taxon>Schistosoma</taxon>
    </lineage>
</organism>
<feature type="transmembrane region" description="Helical" evidence="2">
    <location>
        <begin position="6"/>
        <end position="26"/>
    </location>
</feature>
<evidence type="ECO:0000256" key="1">
    <source>
        <dbReference type="SAM" id="MobiDB-lite"/>
    </source>
</evidence>
<reference evidence="3" key="2">
    <citation type="journal article" date="2023" name="Infect Dis Poverty">
        <title>Chromosome-scale genome of the human blood fluke Schistosoma mekongi and its implications for public health.</title>
        <authorList>
            <person name="Zhou M."/>
            <person name="Xu L."/>
            <person name="Xu D."/>
            <person name="Chen W."/>
            <person name="Khan J."/>
            <person name="Hu Y."/>
            <person name="Huang H."/>
            <person name="Wei H."/>
            <person name="Zhang Y."/>
            <person name="Chusongsang P."/>
            <person name="Tanasarnprasert K."/>
            <person name="Hu X."/>
            <person name="Limpanont Y."/>
            <person name="Lv Z."/>
        </authorList>
    </citation>
    <scope>NUCLEOTIDE SEQUENCE</scope>
    <source>
        <strain evidence="3">LV_2022a</strain>
    </source>
</reference>
<evidence type="ECO:0000313" key="4">
    <source>
        <dbReference type="Proteomes" id="UP001292079"/>
    </source>
</evidence>
<feature type="compositionally biased region" description="Basic and acidic residues" evidence="1">
    <location>
        <begin position="30"/>
        <end position="40"/>
    </location>
</feature>
<evidence type="ECO:0000256" key="2">
    <source>
        <dbReference type="SAM" id="Phobius"/>
    </source>
</evidence>
<keyword evidence="2" id="KW-0812">Transmembrane</keyword>
<evidence type="ECO:0000313" key="3">
    <source>
        <dbReference type="EMBL" id="KAK4467972.1"/>
    </source>
</evidence>
<dbReference type="AlphaFoldDB" id="A0AAE1Z646"/>
<gene>
    <name evidence="3" type="ORF">MN116_000242</name>
</gene>
<sequence>QDYRYWILMKQYLLTSLLVLATIYIIDGGRRKGKSDEAHHVNTNQNKHRNQAQQVNNSTRGGRRKGKSDEAHHVNTNQNKHRNQAQQVNNSTREGLIGERINASRYEPQRERAKNTRINSIRFRMNLLRNQSISHANETE</sequence>
<name>A0AAE1Z646_SCHME</name>
<keyword evidence="2" id="KW-0472">Membrane</keyword>
<keyword evidence="2" id="KW-1133">Transmembrane helix</keyword>
<comment type="caution">
    <text evidence="3">The sequence shown here is derived from an EMBL/GenBank/DDBJ whole genome shotgun (WGS) entry which is preliminary data.</text>
</comment>
<feature type="non-terminal residue" evidence="3">
    <location>
        <position position="1"/>
    </location>
</feature>
<dbReference type="Proteomes" id="UP001292079">
    <property type="component" value="Unassembled WGS sequence"/>
</dbReference>
<keyword evidence="4" id="KW-1185">Reference proteome</keyword>
<dbReference type="EMBL" id="JALJAT010000007">
    <property type="protein sequence ID" value="KAK4467972.1"/>
    <property type="molecule type" value="Genomic_DNA"/>
</dbReference>
<feature type="compositionally biased region" description="Polar residues" evidence="1">
    <location>
        <begin position="74"/>
        <end position="93"/>
    </location>
</feature>
<accession>A0AAE1Z646</accession>
<protein>
    <submittedName>
        <fullName evidence="3">Uncharacterized protein</fullName>
    </submittedName>
</protein>
<feature type="compositionally biased region" description="Polar residues" evidence="1">
    <location>
        <begin position="41"/>
        <end position="60"/>
    </location>
</feature>
<proteinExistence type="predicted"/>
<feature type="region of interest" description="Disordered" evidence="1">
    <location>
        <begin position="30"/>
        <end position="114"/>
    </location>
</feature>